<proteinExistence type="predicted"/>
<reference evidence="1" key="1">
    <citation type="submission" date="2020-05" db="UniProtKB">
        <authorList>
            <consortium name="EnsemblMetazoa"/>
        </authorList>
    </citation>
    <scope>IDENTIFICATION</scope>
    <source>
        <strain evidence="1">TTRI</strain>
    </source>
</reference>
<evidence type="ECO:0000313" key="1">
    <source>
        <dbReference type="EnsemblMetazoa" id="GAUT000729-PA"/>
    </source>
</evidence>
<dbReference type="CDD" id="cd00303">
    <property type="entry name" value="retropepsin_like"/>
    <property type="match status" value="1"/>
</dbReference>
<evidence type="ECO:0000313" key="2">
    <source>
        <dbReference type="Proteomes" id="UP000078200"/>
    </source>
</evidence>
<dbReference type="Gene3D" id="2.40.70.10">
    <property type="entry name" value="Acid Proteases"/>
    <property type="match status" value="1"/>
</dbReference>
<dbReference type="VEuPathDB" id="VectorBase:GAUT000729"/>
<name>A0A1A9UDB8_GLOAU</name>
<dbReference type="EnsemblMetazoa" id="GAUT000729-RA">
    <property type="protein sequence ID" value="GAUT000729-PA"/>
    <property type="gene ID" value="GAUT000729"/>
</dbReference>
<dbReference type="Proteomes" id="UP000078200">
    <property type="component" value="Unassembled WGS sequence"/>
</dbReference>
<dbReference type="AlphaFoldDB" id="A0A1A9UDB8"/>
<organism evidence="1 2">
    <name type="scientific">Glossina austeni</name>
    <name type="common">Savannah tsetse fly</name>
    <dbReference type="NCBI Taxonomy" id="7395"/>
    <lineage>
        <taxon>Eukaryota</taxon>
        <taxon>Metazoa</taxon>
        <taxon>Ecdysozoa</taxon>
        <taxon>Arthropoda</taxon>
        <taxon>Hexapoda</taxon>
        <taxon>Insecta</taxon>
        <taxon>Pterygota</taxon>
        <taxon>Neoptera</taxon>
        <taxon>Endopterygota</taxon>
        <taxon>Diptera</taxon>
        <taxon>Brachycera</taxon>
        <taxon>Muscomorpha</taxon>
        <taxon>Hippoboscoidea</taxon>
        <taxon>Glossinidae</taxon>
        <taxon>Glossina</taxon>
    </lineage>
</organism>
<dbReference type="InterPro" id="IPR021109">
    <property type="entry name" value="Peptidase_aspartic_dom_sf"/>
</dbReference>
<accession>A0A1A9UDB8</accession>
<keyword evidence="2" id="KW-1185">Reference proteome</keyword>
<protein>
    <submittedName>
        <fullName evidence="1">Uncharacterized protein</fullName>
    </submittedName>
</protein>
<sequence length="243" mass="27240">MLGLAAHSYRASPPDSPSLFYPGYMRRRTVTKDFSHHSEQESFERIDIEQHRLNTQRTNNGFKEQGTATKLLIAGFTITATIDVGTTASFIMEEFARKLQNRHQRVQQKTSIQVADGMSLEPDSSFQCRVQFGSLKTSLLFVVMPNVTKEVTLGSNIWRAYGTSITCSDTTASCATKLNTGETQCHVIKIMPNERSPRIVNKNDEKRNLNGRNITESNTSLSYEVRMFASNNGETDPKEMAGT</sequence>